<protein>
    <recommendedName>
        <fullName evidence="5">Glycosyl transferase CAP10 domain-containing protein</fullName>
    </recommendedName>
</protein>
<feature type="domain" description="Glycosyl transferase CAP10" evidence="5">
    <location>
        <begin position="163"/>
        <end position="429"/>
    </location>
</feature>
<feature type="compositionally biased region" description="Basic residues" evidence="3">
    <location>
        <begin position="44"/>
        <end position="60"/>
    </location>
</feature>
<comment type="caution">
    <text evidence="6">The sequence shown here is derived from an EMBL/GenBank/DDBJ whole genome shotgun (WGS) entry which is preliminary data.</text>
</comment>
<feature type="chain" id="PRO_5042138591" description="Glycosyl transferase CAP10 domain-containing protein" evidence="4">
    <location>
        <begin position="25"/>
        <end position="472"/>
    </location>
</feature>
<dbReference type="InterPro" id="IPR051091">
    <property type="entry name" value="O-Glucosyltr/Glycosyltrsf_90"/>
</dbReference>
<feature type="signal peptide" evidence="4">
    <location>
        <begin position="1"/>
        <end position="24"/>
    </location>
</feature>
<name>A0AAD3HMX2_9CHLO</name>
<organism evidence="6 7">
    <name type="scientific">Astrephomene gubernaculifera</name>
    <dbReference type="NCBI Taxonomy" id="47775"/>
    <lineage>
        <taxon>Eukaryota</taxon>
        <taxon>Viridiplantae</taxon>
        <taxon>Chlorophyta</taxon>
        <taxon>core chlorophytes</taxon>
        <taxon>Chlorophyceae</taxon>
        <taxon>CS clade</taxon>
        <taxon>Chlamydomonadales</taxon>
        <taxon>Astrephomenaceae</taxon>
        <taxon>Astrephomene</taxon>
    </lineage>
</organism>
<dbReference type="SMART" id="SM00672">
    <property type="entry name" value="CAP10"/>
    <property type="match status" value="1"/>
</dbReference>
<evidence type="ECO:0000256" key="3">
    <source>
        <dbReference type="SAM" id="MobiDB-lite"/>
    </source>
</evidence>
<gene>
    <name evidence="6" type="ORF">Agub_g8232</name>
</gene>
<dbReference type="EMBL" id="BMAR01000015">
    <property type="protein sequence ID" value="GFR46627.1"/>
    <property type="molecule type" value="Genomic_DNA"/>
</dbReference>
<keyword evidence="4" id="KW-0732">Signal</keyword>
<dbReference type="PANTHER" id="PTHR12203:SF35">
    <property type="entry name" value="PROTEIN O-GLUCOSYLTRANSFERASE 1"/>
    <property type="match status" value="1"/>
</dbReference>
<comment type="similarity">
    <text evidence="1">Belongs to the glycosyltransferase 90 family.</text>
</comment>
<evidence type="ECO:0000313" key="7">
    <source>
        <dbReference type="Proteomes" id="UP001054857"/>
    </source>
</evidence>
<proteinExistence type="inferred from homology"/>
<keyword evidence="2" id="KW-0808">Transferase</keyword>
<dbReference type="Pfam" id="PF05686">
    <property type="entry name" value="Glyco_transf_90"/>
    <property type="match status" value="1"/>
</dbReference>
<evidence type="ECO:0000256" key="2">
    <source>
        <dbReference type="ARBA" id="ARBA00022679"/>
    </source>
</evidence>
<dbReference type="AlphaFoldDB" id="A0AAD3HMX2"/>
<dbReference type="InterPro" id="IPR006598">
    <property type="entry name" value="CAP10"/>
</dbReference>
<evidence type="ECO:0000256" key="1">
    <source>
        <dbReference type="ARBA" id="ARBA00010118"/>
    </source>
</evidence>
<feature type="region of interest" description="Disordered" evidence="3">
    <location>
        <begin position="38"/>
        <end position="65"/>
    </location>
</feature>
<dbReference type="PANTHER" id="PTHR12203">
    <property type="entry name" value="KDEL LYS-ASP-GLU-LEU CONTAINING - RELATED"/>
    <property type="match status" value="1"/>
</dbReference>
<evidence type="ECO:0000256" key="4">
    <source>
        <dbReference type="SAM" id="SignalP"/>
    </source>
</evidence>
<keyword evidence="7" id="KW-1185">Reference proteome</keyword>
<accession>A0AAD3HMX2</accession>
<sequence>MCTLRGQLWALYVLLWAFASSTTAVTLRQVDTAAHPSAEPLLSHGRRIPKPYRNGGRRLHQSQAQQEAAEYCTTGNFTALYGAIERDLQPWRKTGITADLMDWVLRGVSKAPLRDKGVGIVFKGGKPFIITNTAAFETVAHHKRLIIAHLALFAALSATFGPTIPDVEFLVATADEPSSLLHRYGNGSNPLRLPPVLRFCKSNSYADILVPDVHFFMRNFTSRLLSVASNFSNTWPWSAKKQDLFGRFSPYKRAANMHAPELYRRGKGGKDICTVADPNLWFCDVRKHFIWEWARAAKRSGLPVDVAQQPKRDMLHHASHKWLLHLDGQSCSSRLEQLLVLGSCVLKEESGYYAFFHHLIQPYQHYVPFWKERPEEAETAMQWLASHDDQAQRMAAAAQQVATTFLHKRALMCYWLKLLQELASLQRFTPGPEGPEGVQRRYDFWTSVEEYMEGEGGRELARHKLENMEFWD</sequence>
<dbReference type="Proteomes" id="UP001054857">
    <property type="component" value="Unassembled WGS sequence"/>
</dbReference>
<evidence type="ECO:0000259" key="5">
    <source>
        <dbReference type="SMART" id="SM00672"/>
    </source>
</evidence>
<reference evidence="6 7" key="1">
    <citation type="journal article" date="2021" name="Sci. Rep.">
        <title>Genome sequencing of the multicellular alga Astrephomene provides insights into convergent evolution of germ-soma differentiation.</title>
        <authorList>
            <person name="Yamashita S."/>
            <person name="Yamamoto K."/>
            <person name="Matsuzaki R."/>
            <person name="Suzuki S."/>
            <person name="Yamaguchi H."/>
            <person name="Hirooka S."/>
            <person name="Minakuchi Y."/>
            <person name="Miyagishima S."/>
            <person name="Kawachi M."/>
            <person name="Toyoda A."/>
            <person name="Nozaki H."/>
        </authorList>
    </citation>
    <scope>NUCLEOTIDE SEQUENCE [LARGE SCALE GENOMIC DNA]</scope>
    <source>
        <strain evidence="6 7">NIES-4017</strain>
    </source>
</reference>
<dbReference type="GO" id="GO:0016740">
    <property type="term" value="F:transferase activity"/>
    <property type="evidence" value="ECO:0007669"/>
    <property type="project" value="UniProtKB-KW"/>
</dbReference>
<evidence type="ECO:0000313" key="6">
    <source>
        <dbReference type="EMBL" id="GFR46627.1"/>
    </source>
</evidence>